<feature type="chain" id="PRO_5003318090" evidence="1">
    <location>
        <begin position="23"/>
        <end position="137"/>
    </location>
</feature>
<dbReference type="EMBL" id="GL883128">
    <property type="protein sequence ID" value="EGG02841.1"/>
    <property type="molecule type" value="Genomic_DNA"/>
</dbReference>
<dbReference type="HOGENOM" id="CLU_1907161_0_0_1"/>
<gene>
    <name evidence="2" type="ORF">MELLADRAFT_124127</name>
</gene>
<reference evidence="3" key="1">
    <citation type="journal article" date="2011" name="Proc. Natl. Acad. Sci. U.S.A.">
        <title>Obligate biotrophy features unraveled by the genomic analysis of rust fungi.</title>
        <authorList>
            <person name="Duplessis S."/>
            <person name="Cuomo C.A."/>
            <person name="Lin Y.-C."/>
            <person name="Aerts A."/>
            <person name="Tisserant E."/>
            <person name="Veneault-Fourrey C."/>
            <person name="Joly D.L."/>
            <person name="Hacquard S."/>
            <person name="Amselem J."/>
            <person name="Cantarel B.L."/>
            <person name="Chiu R."/>
            <person name="Coutinho P.M."/>
            <person name="Feau N."/>
            <person name="Field M."/>
            <person name="Frey P."/>
            <person name="Gelhaye E."/>
            <person name="Goldberg J."/>
            <person name="Grabherr M.G."/>
            <person name="Kodira C.D."/>
            <person name="Kohler A."/>
            <person name="Kuees U."/>
            <person name="Lindquist E.A."/>
            <person name="Lucas S.M."/>
            <person name="Mago R."/>
            <person name="Mauceli E."/>
            <person name="Morin E."/>
            <person name="Murat C."/>
            <person name="Pangilinan J.L."/>
            <person name="Park R."/>
            <person name="Pearson M."/>
            <person name="Quesneville H."/>
            <person name="Rouhier N."/>
            <person name="Sakthikumar S."/>
            <person name="Salamov A.A."/>
            <person name="Schmutz J."/>
            <person name="Selles B."/>
            <person name="Shapiro H."/>
            <person name="Tanguay P."/>
            <person name="Tuskan G.A."/>
            <person name="Henrissat B."/>
            <person name="Van de Peer Y."/>
            <person name="Rouze P."/>
            <person name="Ellis J.G."/>
            <person name="Dodds P.N."/>
            <person name="Schein J.E."/>
            <person name="Zhong S."/>
            <person name="Hamelin R.C."/>
            <person name="Grigoriev I.V."/>
            <person name="Szabo L.J."/>
            <person name="Martin F."/>
        </authorList>
    </citation>
    <scope>NUCLEOTIDE SEQUENCE [LARGE SCALE GENOMIC DNA]</scope>
    <source>
        <strain evidence="3">98AG31 / pathotype 3-4-7</strain>
    </source>
</reference>
<evidence type="ECO:0000313" key="2">
    <source>
        <dbReference type="EMBL" id="EGG02841.1"/>
    </source>
</evidence>
<dbReference type="RefSeq" id="XP_007413954.1">
    <property type="nucleotide sequence ID" value="XM_007413892.1"/>
</dbReference>
<dbReference type="Proteomes" id="UP000001072">
    <property type="component" value="Unassembled WGS sequence"/>
</dbReference>
<sequence length="137" mass="15326">MLALQTSIIVILSGLISTITCAQQFLVLCTAGLEPFKPASDHNLCKAFSWGDRGEYSRWSCPKVYLKRASGSGCWTIPDHPREQPVSVGKVTCRDTYTFWTDKDKTINGIACRDTQYRRVKCNNMDQAASIDKCDPL</sequence>
<protein>
    <submittedName>
        <fullName evidence="2">Secreted protein</fullName>
    </submittedName>
</protein>
<dbReference type="GeneID" id="18926634"/>
<feature type="signal peptide" evidence="1">
    <location>
        <begin position="1"/>
        <end position="22"/>
    </location>
</feature>
<keyword evidence="3" id="KW-1185">Reference proteome</keyword>
<dbReference type="AlphaFoldDB" id="F4RXT7"/>
<evidence type="ECO:0000313" key="3">
    <source>
        <dbReference type="Proteomes" id="UP000001072"/>
    </source>
</evidence>
<dbReference type="VEuPathDB" id="FungiDB:MELLADRAFT_124127"/>
<name>F4RXT7_MELLP</name>
<dbReference type="InParanoid" id="F4RXT7"/>
<proteinExistence type="predicted"/>
<accession>F4RXT7</accession>
<keyword evidence="1" id="KW-0732">Signal</keyword>
<dbReference type="KEGG" id="mlr:MELLADRAFT_124127"/>
<evidence type="ECO:0000256" key="1">
    <source>
        <dbReference type="SAM" id="SignalP"/>
    </source>
</evidence>
<organism evidence="3">
    <name type="scientific">Melampsora larici-populina (strain 98AG31 / pathotype 3-4-7)</name>
    <name type="common">Poplar leaf rust fungus</name>
    <dbReference type="NCBI Taxonomy" id="747676"/>
    <lineage>
        <taxon>Eukaryota</taxon>
        <taxon>Fungi</taxon>
        <taxon>Dikarya</taxon>
        <taxon>Basidiomycota</taxon>
        <taxon>Pucciniomycotina</taxon>
        <taxon>Pucciniomycetes</taxon>
        <taxon>Pucciniales</taxon>
        <taxon>Melampsoraceae</taxon>
        <taxon>Melampsora</taxon>
    </lineage>
</organism>